<dbReference type="InterPro" id="IPR042100">
    <property type="entry name" value="Bug_dom1"/>
</dbReference>
<dbReference type="Pfam" id="PF03401">
    <property type="entry name" value="TctC"/>
    <property type="match status" value="1"/>
</dbReference>
<evidence type="ECO:0000313" key="2">
    <source>
        <dbReference type="EMBL" id="MFC4585307.1"/>
    </source>
</evidence>
<proteinExistence type="inferred from homology"/>
<dbReference type="EMBL" id="JBHSFN010000002">
    <property type="protein sequence ID" value="MFC4585307.1"/>
    <property type="molecule type" value="Genomic_DNA"/>
</dbReference>
<reference evidence="3" key="1">
    <citation type="journal article" date="2019" name="Int. J. Syst. Evol. Microbiol.">
        <title>The Global Catalogue of Microorganisms (GCM) 10K type strain sequencing project: providing services to taxonomists for standard genome sequencing and annotation.</title>
        <authorList>
            <consortium name="The Broad Institute Genomics Platform"/>
            <consortium name="The Broad Institute Genome Sequencing Center for Infectious Disease"/>
            <person name="Wu L."/>
            <person name="Ma J."/>
        </authorList>
    </citation>
    <scope>NUCLEOTIDE SEQUENCE [LARGE SCALE GENOMIC DNA]</scope>
    <source>
        <strain evidence="3">CCUG 49560</strain>
    </source>
</reference>
<keyword evidence="3" id="KW-1185">Reference proteome</keyword>
<dbReference type="PANTHER" id="PTHR42928:SF3">
    <property type="entry name" value="UPF0065 PROTEIN YFLP"/>
    <property type="match status" value="1"/>
</dbReference>
<dbReference type="PIRSF" id="PIRSF017082">
    <property type="entry name" value="YflP"/>
    <property type="match status" value="1"/>
</dbReference>
<comment type="similarity">
    <text evidence="1">Belongs to the UPF0065 (bug) family.</text>
</comment>
<dbReference type="InterPro" id="IPR005064">
    <property type="entry name" value="BUG"/>
</dbReference>
<dbReference type="PROSITE" id="PS51257">
    <property type="entry name" value="PROKAR_LIPOPROTEIN"/>
    <property type="match status" value="1"/>
</dbReference>
<accession>A0ABV9E9P0</accession>
<comment type="caution">
    <text evidence="2">The sequence shown here is derived from an EMBL/GenBank/DDBJ whole genome shotgun (WGS) entry which is preliminary data.</text>
</comment>
<evidence type="ECO:0000256" key="1">
    <source>
        <dbReference type="ARBA" id="ARBA00006987"/>
    </source>
</evidence>
<dbReference type="Proteomes" id="UP001595891">
    <property type="component" value="Unassembled WGS sequence"/>
</dbReference>
<dbReference type="Gene3D" id="3.40.190.10">
    <property type="entry name" value="Periplasmic binding protein-like II"/>
    <property type="match status" value="1"/>
</dbReference>
<dbReference type="PANTHER" id="PTHR42928">
    <property type="entry name" value="TRICARBOXYLATE-BINDING PROTEIN"/>
    <property type="match status" value="1"/>
</dbReference>
<name>A0ABV9E9P0_9ACTN</name>
<sequence length="320" mass="33689">MRRRQVLALGAGLVTLAAGCGSATGSRKLASTSLSMMVPGPYGGEADRLARSLTGAAERDGLVGRLRVVDRPARAALAEFTRARRADQVLLAEPALVCTVPPVRQATAFAGTTPLARLCGQWEVLVVPAASRLATFGAFADAMRRDPARVAVGGRAEGGVDHLLFGMLAQSLGVDARTLHYVAYPTSAEAVTALAGGRVAAALGGHAGVRDRVRTGELHALAVSSPDRIQGVRAPTLLECDVHLSCADWRGLLGSADLPDEDRAALSGLCHDVAESARWTELCARDGWTPLYLEGEDFRQWLRVETARLGRALGDLGLRV</sequence>
<protein>
    <submittedName>
        <fullName evidence="2">Bug family tripartite tricarboxylate transporter substrate binding protein</fullName>
    </submittedName>
</protein>
<gene>
    <name evidence="2" type="ORF">ACFO8L_04445</name>
</gene>
<organism evidence="2 3">
    <name type="scientific">Sphaerisporangium corydalis</name>
    <dbReference type="NCBI Taxonomy" id="1441875"/>
    <lineage>
        <taxon>Bacteria</taxon>
        <taxon>Bacillati</taxon>
        <taxon>Actinomycetota</taxon>
        <taxon>Actinomycetes</taxon>
        <taxon>Streptosporangiales</taxon>
        <taxon>Streptosporangiaceae</taxon>
        <taxon>Sphaerisporangium</taxon>
    </lineage>
</organism>
<dbReference type="Gene3D" id="3.40.190.150">
    <property type="entry name" value="Bordetella uptake gene, domain 1"/>
    <property type="match status" value="1"/>
</dbReference>
<evidence type="ECO:0000313" key="3">
    <source>
        <dbReference type="Proteomes" id="UP001595891"/>
    </source>
</evidence>
<dbReference type="RefSeq" id="WP_262842644.1">
    <property type="nucleotide sequence ID" value="NZ_JANZYP010000012.1"/>
</dbReference>